<gene>
    <name evidence="3" type="ORF">EBM89_09025</name>
</gene>
<evidence type="ECO:0000313" key="3">
    <source>
        <dbReference type="EMBL" id="RMI09722.1"/>
    </source>
</evidence>
<dbReference type="Gene3D" id="1.10.10.10">
    <property type="entry name" value="Winged helix-like DNA-binding domain superfamily/Winged helix DNA-binding domain"/>
    <property type="match status" value="1"/>
</dbReference>
<dbReference type="CDD" id="cd00009">
    <property type="entry name" value="AAA"/>
    <property type="match status" value="1"/>
</dbReference>
<accession>A0A3M2J6H9</accession>
<dbReference type="PROSITE" id="PS50043">
    <property type="entry name" value="HTH_LUXR_2"/>
    <property type="match status" value="1"/>
</dbReference>
<comment type="caution">
    <text evidence="3">The sequence shown here is derived from an EMBL/GenBank/DDBJ whole genome shotgun (WGS) entry which is preliminary data.</text>
</comment>
<dbReference type="Gene3D" id="1.25.40.10">
    <property type="entry name" value="Tetratricopeptide repeat domain"/>
    <property type="match status" value="1"/>
</dbReference>
<dbReference type="PROSITE" id="PS00622">
    <property type="entry name" value="HTH_LUXR_1"/>
    <property type="match status" value="1"/>
</dbReference>
<dbReference type="InterPro" id="IPR011990">
    <property type="entry name" value="TPR-like_helical_dom_sf"/>
</dbReference>
<dbReference type="SMART" id="SM00421">
    <property type="entry name" value="HTH_LUXR"/>
    <property type="match status" value="1"/>
</dbReference>
<dbReference type="SUPFAM" id="SSF46894">
    <property type="entry name" value="C-terminal effector domain of the bipartite response regulators"/>
    <property type="match status" value="1"/>
</dbReference>
<protein>
    <recommendedName>
        <fullName evidence="2">HTH luxR-type domain-containing protein</fullName>
    </recommendedName>
</protein>
<keyword evidence="1" id="KW-0238">DNA-binding</keyword>
<evidence type="ECO:0000313" key="4">
    <source>
        <dbReference type="Proteomes" id="UP000269289"/>
    </source>
</evidence>
<dbReference type="EMBL" id="RFFI01000041">
    <property type="protein sequence ID" value="RMI09722.1"/>
    <property type="molecule type" value="Genomic_DNA"/>
</dbReference>
<feature type="domain" description="HTH luxR-type" evidence="2">
    <location>
        <begin position="767"/>
        <end position="830"/>
    </location>
</feature>
<dbReference type="InterPro" id="IPR003593">
    <property type="entry name" value="AAA+_ATPase"/>
</dbReference>
<evidence type="ECO:0000256" key="1">
    <source>
        <dbReference type="ARBA" id="ARBA00023125"/>
    </source>
</evidence>
<dbReference type="PANTHER" id="PTHR43214">
    <property type="entry name" value="TWO-COMPONENT RESPONSE REGULATOR"/>
    <property type="match status" value="1"/>
</dbReference>
<sequence length="830" mass="88518">MPVTTTDDDDTVATVLPWLATDRDVLLRGERGSGKSTTLEALRRDLSGRRVPGVLLRASGPAPFAAVLDHPSAPTRVADESGLVAWLSDEVAERRSVLMLDDVDRLDPGSLRVVQRALVRTSVRLVGTTTTDLLRAPATGSRELLVARAPAEVRIPPLGLAALDALTSDVLDGPADATLTGTLLAQSGGNPGVAVALLAAARAQGAIRRRDGRYVDDGRLLDVPADAVAALLLGNHDPALVRALERLAVLGPVTLDVATHLVGPDALDDLADAGRLVELDVAGTGSLLVVAPPALARALRDRVAPAHRRRLVAATREHAGDAVTAVEQPPEDLAGLLSRDTTGGTEFLRWSSQVAGVVHERAAQEEASARAAWARDQRLATANDYLTVLMRRPARDRIAAVFRETHRTPEDTEADVVAFRYLRRRWESWHDGDAPEPGSPSGTDGAVDAVSRLEDLKEQLVTAMRDGTPPEDVAGAPPADVDAPVFHGGPEVLRAAALLEAGRPDLALAVLDRAGEDDAGPEVRHYRVALRVQALTHLDRLDEAERLARRHLGAAYDTHDAFAVRVHATTLAEVLTFAGEVDSGWQVLSTALRLGPAGPIETTFYRRGLALGSVLQVRAGHVDLARAVLGELERAPRVYRPLVRSLRVVGAVAVAVATGDRTTAGEIAWRAGLSYAEAGYRQPALITWAFGPPVLTPERAAALRATREGVVLPMLDPYLDLQLALADRNEDAVAATLPGVLPQVARTLTTTAREVLGLDTPAAPVRAATPTEALSDREREVAALAREGHGNREIADRLHLSVRTVENHMSRALRKLGLQGRTDLRRWSGT</sequence>
<evidence type="ECO:0000259" key="2">
    <source>
        <dbReference type="PROSITE" id="PS50043"/>
    </source>
</evidence>
<dbReference type="InterPro" id="IPR036388">
    <property type="entry name" value="WH-like_DNA-bd_sf"/>
</dbReference>
<dbReference type="Pfam" id="PF00196">
    <property type="entry name" value="GerE"/>
    <property type="match status" value="1"/>
</dbReference>
<dbReference type="InterPro" id="IPR016032">
    <property type="entry name" value="Sig_transdc_resp-reg_C-effctor"/>
</dbReference>
<dbReference type="PRINTS" id="PR00038">
    <property type="entry name" value="HTHLUXR"/>
</dbReference>
<dbReference type="AlphaFoldDB" id="A0A3M2J6H9"/>
<reference evidence="3 4" key="1">
    <citation type="submission" date="2018-10" db="EMBL/GenBank/DDBJ databases">
        <title>Isolation, diversity and antifungal activity of actinobacteria from wheat.</title>
        <authorList>
            <person name="Han C."/>
        </authorList>
    </citation>
    <scope>NUCLEOTIDE SEQUENCE [LARGE SCALE GENOMIC DNA]</scope>
    <source>
        <strain evidence="3 4">NEAU-YY56</strain>
    </source>
</reference>
<dbReference type="InterPro" id="IPR027417">
    <property type="entry name" value="P-loop_NTPase"/>
</dbReference>
<keyword evidence="4" id="KW-1185">Reference proteome</keyword>
<dbReference type="InterPro" id="IPR000792">
    <property type="entry name" value="Tscrpt_reg_LuxR_C"/>
</dbReference>
<dbReference type="SUPFAM" id="SSF52540">
    <property type="entry name" value="P-loop containing nucleoside triphosphate hydrolases"/>
    <property type="match status" value="1"/>
</dbReference>
<dbReference type="CDD" id="cd06170">
    <property type="entry name" value="LuxR_C_like"/>
    <property type="match status" value="1"/>
</dbReference>
<dbReference type="Gene3D" id="3.40.50.300">
    <property type="entry name" value="P-loop containing nucleotide triphosphate hydrolases"/>
    <property type="match status" value="1"/>
</dbReference>
<dbReference type="SMART" id="SM00382">
    <property type="entry name" value="AAA"/>
    <property type="match status" value="1"/>
</dbReference>
<dbReference type="GO" id="GO:0003677">
    <property type="term" value="F:DNA binding"/>
    <property type="evidence" value="ECO:0007669"/>
    <property type="project" value="UniProtKB-KW"/>
</dbReference>
<dbReference type="InterPro" id="IPR039420">
    <property type="entry name" value="WalR-like"/>
</dbReference>
<dbReference type="SUPFAM" id="SSF48452">
    <property type="entry name" value="TPR-like"/>
    <property type="match status" value="1"/>
</dbReference>
<dbReference type="GO" id="GO:0006355">
    <property type="term" value="P:regulation of DNA-templated transcription"/>
    <property type="evidence" value="ECO:0007669"/>
    <property type="project" value="InterPro"/>
</dbReference>
<dbReference type="Proteomes" id="UP000269289">
    <property type="component" value="Unassembled WGS sequence"/>
</dbReference>
<name>A0A3M2J6H9_9CELL</name>
<proteinExistence type="predicted"/>
<organism evidence="3 4">
    <name type="scientific">Cellulomonas triticagri</name>
    <dbReference type="NCBI Taxonomy" id="2483352"/>
    <lineage>
        <taxon>Bacteria</taxon>
        <taxon>Bacillati</taxon>
        <taxon>Actinomycetota</taxon>
        <taxon>Actinomycetes</taxon>
        <taxon>Micrococcales</taxon>
        <taxon>Cellulomonadaceae</taxon>
        <taxon>Cellulomonas</taxon>
    </lineage>
</organism>